<comment type="similarity">
    <text evidence="1">Belongs to the HupF/HypC family.</text>
</comment>
<dbReference type="PANTHER" id="PTHR35177">
    <property type="entry name" value="HYDROGENASE MATURATION FACTOR HYBG"/>
    <property type="match status" value="1"/>
</dbReference>
<dbReference type="GO" id="GO:1902670">
    <property type="term" value="F:carbon dioxide binding"/>
    <property type="evidence" value="ECO:0007669"/>
    <property type="project" value="TreeGrafter"/>
</dbReference>
<protein>
    <submittedName>
        <fullName evidence="2">Hydrogenase isoenzyme formation protein HypC</fullName>
    </submittedName>
    <submittedName>
        <fullName evidence="3">HypC/HybG/HupF family hydrogenase formation chaperone</fullName>
    </submittedName>
</protein>
<keyword evidence="5" id="KW-1185">Reference proteome</keyword>
<dbReference type="Proteomes" id="UP000306825">
    <property type="component" value="Chromosome"/>
</dbReference>
<organism evidence="2 4">
    <name type="scientific">Caminibacter mediatlanticus TB-2</name>
    <dbReference type="NCBI Taxonomy" id="391592"/>
    <lineage>
        <taxon>Bacteria</taxon>
        <taxon>Pseudomonadati</taxon>
        <taxon>Campylobacterota</taxon>
        <taxon>Epsilonproteobacteria</taxon>
        <taxon>Nautiliales</taxon>
        <taxon>Nautiliaceae</taxon>
        <taxon>Caminibacter</taxon>
    </lineage>
</organism>
<evidence type="ECO:0000313" key="3">
    <source>
        <dbReference type="EMBL" id="QCT94414.1"/>
    </source>
</evidence>
<dbReference type="PROSITE" id="PS01097">
    <property type="entry name" value="HUPF_HYPC"/>
    <property type="match status" value="1"/>
</dbReference>
<dbReference type="NCBIfam" id="TIGR00074">
    <property type="entry name" value="hypC_hupF"/>
    <property type="match status" value="1"/>
</dbReference>
<dbReference type="EMBL" id="ABCJ01000002">
    <property type="protein sequence ID" value="EDM24053.1"/>
    <property type="molecule type" value="Genomic_DNA"/>
</dbReference>
<dbReference type="SUPFAM" id="SSF159127">
    <property type="entry name" value="HupF/HypC-like"/>
    <property type="match status" value="1"/>
</dbReference>
<dbReference type="AlphaFoldDB" id="A0AAI9AI20"/>
<dbReference type="FunFam" id="2.30.30.140:FF:000022">
    <property type="entry name" value="Hydrogenase assembly chaperone HybG"/>
    <property type="match status" value="1"/>
</dbReference>
<reference evidence="2 4" key="1">
    <citation type="journal article" date="2011" name="Stand. Genomic Sci.">
        <title>Draft genome sequence of Caminibacter mediatlanticus strain TB-2, an epsilonproteobacterium isolated from a deep-sea hydrothermal vent.</title>
        <authorList>
            <person name="Giovannelli D."/>
            <person name="Ferriera S."/>
            <person name="Johnson J."/>
            <person name="Kravitz S."/>
            <person name="Perez-Rodriguez I."/>
            <person name="Ricci J."/>
            <person name="O'Brien C."/>
            <person name="Voordeckers J.W."/>
            <person name="Bini E."/>
            <person name="Vetriani C."/>
        </authorList>
    </citation>
    <scope>NUCLEOTIDE SEQUENCE [LARGE SCALE GENOMIC DNA]</scope>
    <source>
        <strain evidence="2 4">TB-2</strain>
    </source>
</reference>
<evidence type="ECO:0000313" key="4">
    <source>
        <dbReference type="Proteomes" id="UP000003288"/>
    </source>
</evidence>
<gene>
    <name evidence="2" type="ORF">CMTB2_07356</name>
    <name evidence="3" type="ORF">FE773_04250</name>
</gene>
<evidence type="ECO:0000256" key="1">
    <source>
        <dbReference type="ARBA" id="ARBA00006018"/>
    </source>
</evidence>
<reference evidence="3 5" key="2">
    <citation type="submission" date="2019-05" db="EMBL/GenBank/DDBJ databases">
        <title>A comparative analysis of the Nautiliaceae.</title>
        <authorList>
            <person name="Grosche A."/>
            <person name="Smedile F."/>
            <person name="Vetriani C."/>
        </authorList>
    </citation>
    <scope>NUCLEOTIDE SEQUENCE [LARGE SCALE GENOMIC DNA]</scope>
    <source>
        <strain evidence="3 5">TB-2</strain>
    </source>
</reference>
<sequence>MCLAIPSKVLEIDENNIAKVDTLGVIREVSLDLIQEEVKVGDYVLIHVGYAMNKIDEKAALESLEVYKMLADAAKDVDFGEIEPERLVSEDGPLLYKPKENDESNS</sequence>
<evidence type="ECO:0000313" key="5">
    <source>
        <dbReference type="Proteomes" id="UP000306825"/>
    </source>
</evidence>
<dbReference type="EMBL" id="CP040463">
    <property type="protein sequence ID" value="QCT94414.1"/>
    <property type="molecule type" value="Genomic_DNA"/>
</dbReference>
<name>A0AAI9AI20_9BACT</name>
<proteinExistence type="inferred from homology"/>
<accession>A0AAI9AI20</accession>
<dbReference type="PRINTS" id="PR00445">
    <property type="entry name" value="HUPFHYPC"/>
</dbReference>
<dbReference type="RefSeq" id="WP_007474036.1">
    <property type="nucleotide sequence ID" value="NZ_ABCJ01000002.1"/>
</dbReference>
<dbReference type="InterPro" id="IPR019812">
    <property type="entry name" value="Hydgase_assmbl_chp_CS"/>
</dbReference>
<dbReference type="PANTHER" id="PTHR35177:SF2">
    <property type="entry name" value="HYDROGENASE MATURATION FACTOR HYBG"/>
    <property type="match status" value="1"/>
</dbReference>
<dbReference type="GO" id="GO:0051604">
    <property type="term" value="P:protein maturation"/>
    <property type="evidence" value="ECO:0007669"/>
    <property type="project" value="TreeGrafter"/>
</dbReference>
<dbReference type="InterPro" id="IPR001109">
    <property type="entry name" value="Hydrogenase_HupF/HypC"/>
</dbReference>
<evidence type="ECO:0000313" key="2">
    <source>
        <dbReference type="EMBL" id="EDM24053.1"/>
    </source>
</evidence>
<dbReference type="Proteomes" id="UP000003288">
    <property type="component" value="Unassembled WGS sequence"/>
</dbReference>
<dbReference type="Gene3D" id="2.30.30.140">
    <property type="match status" value="1"/>
</dbReference>
<dbReference type="Pfam" id="PF01455">
    <property type="entry name" value="HupF_HypC"/>
    <property type="match status" value="1"/>
</dbReference>
<dbReference type="GO" id="GO:0005506">
    <property type="term" value="F:iron ion binding"/>
    <property type="evidence" value="ECO:0007669"/>
    <property type="project" value="TreeGrafter"/>
</dbReference>